<evidence type="ECO:0000313" key="2">
    <source>
        <dbReference type="Proteomes" id="UP000521199"/>
    </source>
</evidence>
<comment type="caution">
    <text evidence="1">The sequence shown here is derived from an EMBL/GenBank/DDBJ whole genome shotgun (WGS) entry which is preliminary data.</text>
</comment>
<evidence type="ECO:0000313" key="1">
    <source>
        <dbReference type="EMBL" id="MBB5208421.1"/>
    </source>
</evidence>
<proteinExistence type="predicted"/>
<dbReference type="RefSeq" id="WP_183960952.1">
    <property type="nucleotide sequence ID" value="NZ_JACHHP010000003.1"/>
</dbReference>
<sequence length="83" mass="9012">MPLFLVAKSRRTNGHFEVHCADCPAAPPPPHSHYLGSFPSAARAICDARVLYPRCEGCEQCCAADALPDEEPDRPRRHALSGA</sequence>
<reference evidence="1 2" key="1">
    <citation type="submission" date="2020-08" db="EMBL/GenBank/DDBJ databases">
        <title>Genomic Encyclopedia of Type Strains, Phase IV (KMG-IV): sequencing the most valuable type-strain genomes for metagenomic binning, comparative biology and taxonomic classification.</title>
        <authorList>
            <person name="Goeker M."/>
        </authorList>
    </citation>
    <scope>NUCLEOTIDE SEQUENCE [LARGE SCALE GENOMIC DNA]</scope>
    <source>
        <strain evidence="1 2">DSM 24163</strain>
    </source>
</reference>
<gene>
    <name evidence="1" type="ORF">HNQ52_001963</name>
</gene>
<dbReference type="EMBL" id="JACHHP010000003">
    <property type="protein sequence ID" value="MBB5208421.1"/>
    <property type="molecule type" value="Genomic_DNA"/>
</dbReference>
<dbReference type="Proteomes" id="UP000521199">
    <property type="component" value="Unassembled WGS sequence"/>
</dbReference>
<organism evidence="1 2">
    <name type="scientific">Chiayiivirga flava</name>
    <dbReference type="NCBI Taxonomy" id="659595"/>
    <lineage>
        <taxon>Bacteria</taxon>
        <taxon>Pseudomonadati</taxon>
        <taxon>Pseudomonadota</taxon>
        <taxon>Gammaproteobacteria</taxon>
        <taxon>Lysobacterales</taxon>
        <taxon>Lysobacteraceae</taxon>
        <taxon>Chiayiivirga</taxon>
    </lineage>
</organism>
<name>A0A7W8D5R2_9GAMM</name>
<keyword evidence="2" id="KW-1185">Reference proteome</keyword>
<dbReference type="AlphaFoldDB" id="A0A7W8D5R2"/>
<protein>
    <submittedName>
        <fullName evidence="1">Uncharacterized protein</fullName>
    </submittedName>
</protein>
<accession>A0A7W8D5R2</accession>